<name>A0ABC8T384_9AQUA</name>
<reference evidence="4 5" key="1">
    <citation type="submission" date="2024-02" db="EMBL/GenBank/DDBJ databases">
        <authorList>
            <person name="Vignale AGUSTIN F."/>
            <person name="Sosa J E."/>
            <person name="Modenutti C."/>
        </authorList>
    </citation>
    <scope>NUCLEOTIDE SEQUENCE [LARGE SCALE GENOMIC DNA]</scope>
</reference>
<evidence type="ECO:0000256" key="2">
    <source>
        <dbReference type="SAM" id="MobiDB-lite"/>
    </source>
</evidence>
<dbReference type="InterPro" id="IPR034737">
    <property type="entry name" value="TCTP"/>
</dbReference>
<sequence length="100" mass="11205">QGKQIKQEGANEDEGVDGQAVKQGKQIKQEGANKDEGVDGQAVKQEQHVIDKNQFVAYVKNYIKLLAPKLEPEKQKLFKNHIEGETKCLLSKLGDLQLYV</sequence>
<dbReference type="Pfam" id="PF00838">
    <property type="entry name" value="TCTP"/>
    <property type="match status" value="1"/>
</dbReference>
<dbReference type="PROSITE" id="PS51797">
    <property type="entry name" value="TCTP_3"/>
    <property type="match status" value="1"/>
</dbReference>
<protein>
    <recommendedName>
        <fullName evidence="3">TCTP domain-containing protein</fullName>
    </recommendedName>
</protein>
<comment type="similarity">
    <text evidence="1">Belongs to the TCTP family.</text>
</comment>
<dbReference type="PANTHER" id="PTHR11991:SF17">
    <property type="entry name" value="TRANSLATIONALLY CONTROLLED TUMOR PROTEIN 2"/>
    <property type="match status" value="1"/>
</dbReference>
<dbReference type="Proteomes" id="UP001642360">
    <property type="component" value="Unassembled WGS sequence"/>
</dbReference>
<accession>A0ABC8T384</accession>
<dbReference type="AlphaFoldDB" id="A0ABC8T384"/>
<feature type="domain" description="TCTP" evidence="3">
    <location>
        <begin position="1"/>
        <end position="100"/>
    </location>
</feature>
<dbReference type="EMBL" id="CAUOFW020004103">
    <property type="protein sequence ID" value="CAK9163834.1"/>
    <property type="molecule type" value="Genomic_DNA"/>
</dbReference>
<dbReference type="InterPro" id="IPR018105">
    <property type="entry name" value="Translational_control_tumour_p"/>
</dbReference>
<feature type="non-terminal residue" evidence="4">
    <location>
        <position position="1"/>
    </location>
</feature>
<evidence type="ECO:0000313" key="4">
    <source>
        <dbReference type="EMBL" id="CAK9163834.1"/>
    </source>
</evidence>
<comment type="caution">
    <text evidence="4">The sequence shown here is derived from an EMBL/GenBank/DDBJ whole genome shotgun (WGS) entry which is preliminary data.</text>
</comment>
<dbReference type="Gene3D" id="2.170.150.10">
    <property type="entry name" value="Metal Binding Protein, Guanine Nucleotide Exchange Factor, Chain A"/>
    <property type="match status" value="1"/>
</dbReference>
<evidence type="ECO:0000259" key="3">
    <source>
        <dbReference type="PROSITE" id="PS51797"/>
    </source>
</evidence>
<evidence type="ECO:0000313" key="5">
    <source>
        <dbReference type="Proteomes" id="UP001642360"/>
    </source>
</evidence>
<feature type="compositionally biased region" description="Basic and acidic residues" evidence="2">
    <location>
        <begin position="27"/>
        <end position="37"/>
    </location>
</feature>
<dbReference type="PANTHER" id="PTHR11991">
    <property type="entry name" value="TRANSLATIONALLY CONTROLLED TUMOR PROTEIN-RELATED"/>
    <property type="match status" value="1"/>
</dbReference>
<keyword evidence="5" id="KW-1185">Reference proteome</keyword>
<gene>
    <name evidence="4" type="ORF">ILEXP_LOCUS32905</name>
</gene>
<evidence type="ECO:0000256" key="1">
    <source>
        <dbReference type="PROSITE-ProRule" id="PRU01133"/>
    </source>
</evidence>
<feature type="region of interest" description="Disordered" evidence="2">
    <location>
        <begin position="1"/>
        <end position="41"/>
    </location>
</feature>
<dbReference type="SUPFAM" id="SSF51316">
    <property type="entry name" value="Mss4-like"/>
    <property type="match status" value="1"/>
</dbReference>
<dbReference type="InterPro" id="IPR011057">
    <property type="entry name" value="Mss4-like_sf"/>
</dbReference>
<proteinExistence type="inferred from homology"/>
<organism evidence="4 5">
    <name type="scientific">Ilex paraguariensis</name>
    <name type="common">yerba mate</name>
    <dbReference type="NCBI Taxonomy" id="185542"/>
    <lineage>
        <taxon>Eukaryota</taxon>
        <taxon>Viridiplantae</taxon>
        <taxon>Streptophyta</taxon>
        <taxon>Embryophyta</taxon>
        <taxon>Tracheophyta</taxon>
        <taxon>Spermatophyta</taxon>
        <taxon>Magnoliopsida</taxon>
        <taxon>eudicotyledons</taxon>
        <taxon>Gunneridae</taxon>
        <taxon>Pentapetalae</taxon>
        <taxon>asterids</taxon>
        <taxon>campanulids</taxon>
        <taxon>Aquifoliales</taxon>
        <taxon>Aquifoliaceae</taxon>
        <taxon>Ilex</taxon>
    </lineage>
</organism>
<dbReference type="InterPro" id="IPR011323">
    <property type="entry name" value="Mss4/transl-control_tumour"/>
</dbReference>